<protein>
    <recommendedName>
        <fullName evidence="1">Nucleoplasmin-like domain-containing protein</fullName>
    </recommendedName>
</protein>
<dbReference type="KEGG" id="edi:EDI_290960"/>
<name>B0ECP1_ENTDS</name>
<dbReference type="Proteomes" id="UP000008076">
    <property type="component" value="Unassembled WGS sequence"/>
</dbReference>
<organism evidence="3">
    <name type="scientific">Entamoeba dispar (strain ATCC PRA-260 / SAW760)</name>
    <dbReference type="NCBI Taxonomy" id="370354"/>
    <lineage>
        <taxon>Eukaryota</taxon>
        <taxon>Amoebozoa</taxon>
        <taxon>Evosea</taxon>
        <taxon>Archamoebae</taxon>
        <taxon>Mastigamoebida</taxon>
        <taxon>Entamoebidae</taxon>
        <taxon>Entamoeba</taxon>
    </lineage>
</organism>
<dbReference type="OrthoDB" id="10293876at2759"/>
<reference evidence="3" key="1">
    <citation type="submission" date="2007-12" db="EMBL/GenBank/DDBJ databases">
        <title>Annotation of Entamoeba dispar SAW760.</title>
        <authorList>
            <person name="Lorenzi H."/>
            <person name="Inman J."/>
            <person name="Schobel S."/>
            <person name="Amedeo P."/>
            <person name="Caler E."/>
        </authorList>
    </citation>
    <scope>NUCLEOTIDE SEQUENCE [LARGE SCALE GENOMIC DNA]</scope>
    <source>
        <strain evidence="3">ATCC PRA-260 / SAW760</strain>
    </source>
</reference>
<dbReference type="OMA" id="CLLNCNE"/>
<sequence>MNNYEQKSSFLIKIALSIKGGNVCEVKIKDKNVLCINTIALIPSKTGTNSITIRMTTSSGKSAFICNLNEQSNMYQTQTKLEFFEKEIVSFEAFGTGEVHLSGVLFFFDSKKEN</sequence>
<dbReference type="EMBL" id="DS548792">
    <property type="protein sequence ID" value="EDR27703.1"/>
    <property type="molecule type" value="Genomic_DNA"/>
</dbReference>
<dbReference type="VEuPathDB" id="AmoebaDB:EDI_290960"/>
<feature type="domain" description="Nucleoplasmin-like" evidence="1">
    <location>
        <begin position="16"/>
        <end position="104"/>
    </location>
</feature>
<dbReference type="Pfam" id="PF17800">
    <property type="entry name" value="NPL"/>
    <property type="match status" value="1"/>
</dbReference>
<accession>B0ECP1</accession>
<dbReference type="RefSeq" id="XP_001736067.1">
    <property type="nucleotide sequence ID" value="XM_001736015.1"/>
</dbReference>
<dbReference type="AlphaFoldDB" id="B0ECP1"/>
<proteinExistence type="predicted"/>
<dbReference type="eggNOG" id="ENOG502RHPU">
    <property type="taxonomic scope" value="Eukaryota"/>
</dbReference>
<evidence type="ECO:0000313" key="3">
    <source>
        <dbReference type="Proteomes" id="UP000008076"/>
    </source>
</evidence>
<evidence type="ECO:0000259" key="1">
    <source>
        <dbReference type="Pfam" id="PF17800"/>
    </source>
</evidence>
<dbReference type="GeneID" id="5881050"/>
<evidence type="ECO:0000313" key="2">
    <source>
        <dbReference type="EMBL" id="EDR27703.1"/>
    </source>
</evidence>
<dbReference type="InterPro" id="IPR041232">
    <property type="entry name" value="NPL"/>
</dbReference>
<dbReference type="Gene3D" id="2.60.120.340">
    <property type="entry name" value="Nucleoplasmin core domain"/>
    <property type="match status" value="1"/>
</dbReference>
<gene>
    <name evidence="2" type="ORF">EDI_290960</name>
</gene>
<keyword evidence="3" id="KW-1185">Reference proteome</keyword>